<dbReference type="PANTHER" id="PTHR42850:SF10">
    <property type="entry name" value="SERINE_THREONINE-PROTEIN PHOSPHATASE 1"/>
    <property type="match status" value="1"/>
</dbReference>
<gene>
    <name evidence="2" type="ORF">GR702_08305</name>
</gene>
<dbReference type="Pfam" id="PF00149">
    <property type="entry name" value="Metallophos"/>
    <property type="match status" value="1"/>
</dbReference>
<dbReference type="GO" id="GO:0005737">
    <property type="term" value="C:cytoplasm"/>
    <property type="evidence" value="ECO:0007669"/>
    <property type="project" value="TreeGrafter"/>
</dbReference>
<dbReference type="InterPro" id="IPR029052">
    <property type="entry name" value="Metallo-depent_PP-like"/>
</dbReference>
<protein>
    <submittedName>
        <fullName evidence="2">Serine/threonine-protein phosphatase 2</fullName>
    </submittedName>
</protein>
<evidence type="ECO:0000313" key="2">
    <source>
        <dbReference type="EMBL" id="MYL97774.1"/>
    </source>
</evidence>
<comment type="caution">
    <text evidence="2">The sequence shown here is derived from an EMBL/GenBank/DDBJ whole genome shotgun (WGS) entry which is preliminary data.</text>
</comment>
<dbReference type="InterPro" id="IPR006186">
    <property type="entry name" value="Ser/Thr-sp_prot-phosphatase"/>
</dbReference>
<evidence type="ECO:0000259" key="1">
    <source>
        <dbReference type="PROSITE" id="PS00125"/>
    </source>
</evidence>
<dbReference type="GO" id="GO:0016791">
    <property type="term" value="F:phosphatase activity"/>
    <property type="evidence" value="ECO:0007669"/>
    <property type="project" value="TreeGrafter"/>
</dbReference>
<dbReference type="PRINTS" id="PR00114">
    <property type="entry name" value="STPHPHTASE"/>
</dbReference>
<dbReference type="InterPro" id="IPR004843">
    <property type="entry name" value="Calcineurin-like_PHP"/>
</dbReference>
<dbReference type="PROSITE" id="PS00125">
    <property type="entry name" value="SER_THR_PHOSPHATASE"/>
    <property type="match status" value="1"/>
</dbReference>
<reference evidence="2 3" key="1">
    <citation type="submission" date="2019-12" db="EMBL/GenBank/DDBJ databases">
        <authorList>
            <person name="Feng G."/>
            <person name="Zhu H."/>
        </authorList>
    </citation>
    <scope>NUCLEOTIDE SEQUENCE [LARGE SCALE GENOMIC DNA]</scope>
    <source>
        <strain evidence="2 3">FGD1</strain>
    </source>
</reference>
<name>A0A7X4GGD1_9SPHN</name>
<sequence>MEIIAAHACVLARPKSVSRGRLFVCGDIHGCYDELMQQLRLVGFDTGRDRLVALGDLVDRGPKSAEVLALLTEPWFTSIRGNHEELMIQAVNGDPTMHIINGGIWLAHLPADERNRLAALAMALPVALTVISPSGRKIGFVHADVPGDDWDAFIERLDCPQVQEYAMWTRDRVRTAKRNLPLPPIRNVDHVYFGHTPLAESVTAANMSWIDTGCFATGRLTLEEIA</sequence>
<dbReference type="Gene3D" id="3.60.21.10">
    <property type="match status" value="1"/>
</dbReference>
<dbReference type="RefSeq" id="WP_048575809.1">
    <property type="nucleotide sequence ID" value="NZ_WVTD01000005.1"/>
</dbReference>
<feature type="domain" description="Serine/threonine specific protein phosphatases" evidence="1">
    <location>
        <begin position="79"/>
        <end position="84"/>
    </location>
</feature>
<accession>A0A7X4GGD1</accession>
<keyword evidence="3" id="KW-1185">Reference proteome</keyword>
<dbReference type="InterPro" id="IPR050126">
    <property type="entry name" value="Ap4A_hydrolase"/>
</dbReference>
<dbReference type="EMBL" id="WVTD01000005">
    <property type="protein sequence ID" value="MYL97774.1"/>
    <property type="molecule type" value="Genomic_DNA"/>
</dbReference>
<proteinExistence type="predicted"/>
<dbReference type="AlphaFoldDB" id="A0A7X4GGD1"/>
<dbReference type="GO" id="GO:0008803">
    <property type="term" value="F:bis(5'-nucleosyl)-tetraphosphatase (symmetrical) activity"/>
    <property type="evidence" value="ECO:0007669"/>
    <property type="project" value="TreeGrafter"/>
</dbReference>
<evidence type="ECO:0000313" key="3">
    <source>
        <dbReference type="Proteomes" id="UP000465810"/>
    </source>
</evidence>
<dbReference type="GO" id="GO:0110154">
    <property type="term" value="P:RNA decapping"/>
    <property type="evidence" value="ECO:0007669"/>
    <property type="project" value="TreeGrafter"/>
</dbReference>
<dbReference type="SUPFAM" id="SSF56300">
    <property type="entry name" value="Metallo-dependent phosphatases"/>
    <property type="match status" value="1"/>
</dbReference>
<dbReference type="Proteomes" id="UP000465810">
    <property type="component" value="Unassembled WGS sequence"/>
</dbReference>
<dbReference type="PANTHER" id="PTHR42850">
    <property type="entry name" value="METALLOPHOSPHOESTERASE"/>
    <property type="match status" value="1"/>
</dbReference>
<organism evidence="2 3">
    <name type="scientific">Novosphingobium silvae</name>
    <dbReference type="NCBI Taxonomy" id="2692619"/>
    <lineage>
        <taxon>Bacteria</taxon>
        <taxon>Pseudomonadati</taxon>
        <taxon>Pseudomonadota</taxon>
        <taxon>Alphaproteobacteria</taxon>
        <taxon>Sphingomonadales</taxon>
        <taxon>Sphingomonadaceae</taxon>
        <taxon>Novosphingobium</taxon>
    </lineage>
</organism>